<organism evidence="2 3">
    <name type="scientific">Dentiscutata erythropus</name>
    <dbReference type="NCBI Taxonomy" id="1348616"/>
    <lineage>
        <taxon>Eukaryota</taxon>
        <taxon>Fungi</taxon>
        <taxon>Fungi incertae sedis</taxon>
        <taxon>Mucoromycota</taxon>
        <taxon>Glomeromycotina</taxon>
        <taxon>Glomeromycetes</taxon>
        <taxon>Diversisporales</taxon>
        <taxon>Gigasporaceae</taxon>
        <taxon>Dentiscutata</taxon>
    </lineage>
</organism>
<gene>
    <name evidence="2" type="ORF">DERYTH_LOCUS8715</name>
</gene>
<dbReference type="PANTHER" id="PTHR21037">
    <property type="entry name" value="39S RIBOSOMAL PROTEIN L14, MITOCHONDRIAL"/>
    <property type="match status" value="1"/>
</dbReference>
<dbReference type="Proteomes" id="UP000789405">
    <property type="component" value="Unassembled WGS sequence"/>
</dbReference>
<reference evidence="2" key="1">
    <citation type="submission" date="2021-06" db="EMBL/GenBank/DDBJ databases">
        <authorList>
            <person name="Kallberg Y."/>
            <person name="Tangrot J."/>
            <person name="Rosling A."/>
        </authorList>
    </citation>
    <scope>NUCLEOTIDE SEQUENCE</scope>
    <source>
        <strain evidence="2">MA453B</strain>
    </source>
</reference>
<dbReference type="OrthoDB" id="274765at2759"/>
<evidence type="ECO:0000256" key="1">
    <source>
        <dbReference type="SAM" id="MobiDB-lite"/>
    </source>
</evidence>
<sequence length="114" mass="13189">MSSTDKSGESLSVLKEEKKIEENDDETRSESKPPWAEAHRIAVQNNQTTYTDPETSYIVMTELFHKQRGYCCGNNCRHCPYEFSIKQNLVKCTSITDKDIKIQEIQDMLAFYAK</sequence>
<protein>
    <submittedName>
        <fullName evidence="2">23334_t:CDS:1</fullName>
    </submittedName>
</protein>
<feature type="region of interest" description="Disordered" evidence="1">
    <location>
        <begin position="1"/>
        <end position="37"/>
    </location>
</feature>
<comment type="caution">
    <text evidence="2">The sequence shown here is derived from an EMBL/GenBank/DDBJ whole genome shotgun (WGS) entry which is preliminary data.</text>
</comment>
<dbReference type="AlphaFoldDB" id="A0A9N9GNX5"/>
<dbReference type="PANTHER" id="PTHR21037:SF2">
    <property type="entry name" value="SIMILAR TO NOVEL PROTEIN"/>
    <property type="match status" value="1"/>
</dbReference>
<keyword evidence="3" id="KW-1185">Reference proteome</keyword>
<evidence type="ECO:0000313" key="3">
    <source>
        <dbReference type="Proteomes" id="UP000789405"/>
    </source>
</evidence>
<accession>A0A9N9GNX5</accession>
<proteinExistence type="predicted"/>
<name>A0A9N9GNX5_9GLOM</name>
<dbReference type="InterPro" id="IPR040807">
    <property type="entry name" value="DUF5522"/>
</dbReference>
<dbReference type="Pfam" id="PF17653">
    <property type="entry name" value="DUF5522"/>
    <property type="match status" value="1"/>
</dbReference>
<feature type="compositionally biased region" description="Basic and acidic residues" evidence="1">
    <location>
        <begin position="14"/>
        <end position="31"/>
    </location>
</feature>
<dbReference type="EMBL" id="CAJVPY010004551">
    <property type="protein sequence ID" value="CAG8622532.1"/>
    <property type="molecule type" value="Genomic_DNA"/>
</dbReference>
<evidence type="ECO:0000313" key="2">
    <source>
        <dbReference type="EMBL" id="CAG8622532.1"/>
    </source>
</evidence>